<evidence type="ECO:0000256" key="1">
    <source>
        <dbReference type="ARBA" id="ARBA00005234"/>
    </source>
</evidence>
<gene>
    <name evidence="6" type="ORF">ZEAMMB73_Zm00001d037392</name>
</gene>
<dbReference type="PANTHER" id="PTHR12606:SF155">
    <property type="entry name" value="OS04G0316900 PROTEIN"/>
    <property type="match status" value="1"/>
</dbReference>
<protein>
    <recommendedName>
        <fullName evidence="5">Ubiquitin-like protease family profile domain-containing protein</fullName>
    </recommendedName>
</protein>
<feature type="domain" description="Ubiquitin-like protease family profile" evidence="5">
    <location>
        <begin position="188"/>
        <end position="235"/>
    </location>
</feature>
<comment type="similarity">
    <text evidence="1">Belongs to the peptidase C48 family.</text>
</comment>
<dbReference type="AlphaFoldDB" id="A0A1D6LXF6"/>
<dbReference type="InParanoid" id="A0A1D6LXF6"/>
<dbReference type="InterPro" id="IPR003653">
    <property type="entry name" value="Peptidase_C48_C"/>
</dbReference>
<organism evidence="6">
    <name type="scientific">Zea mays</name>
    <name type="common">Maize</name>
    <dbReference type="NCBI Taxonomy" id="4577"/>
    <lineage>
        <taxon>Eukaryota</taxon>
        <taxon>Viridiplantae</taxon>
        <taxon>Streptophyta</taxon>
        <taxon>Embryophyta</taxon>
        <taxon>Tracheophyta</taxon>
        <taxon>Spermatophyta</taxon>
        <taxon>Magnoliopsida</taxon>
        <taxon>Liliopsida</taxon>
        <taxon>Poales</taxon>
        <taxon>Poaceae</taxon>
        <taxon>PACMAD clade</taxon>
        <taxon>Panicoideae</taxon>
        <taxon>Andropogonodae</taxon>
        <taxon>Andropogoneae</taxon>
        <taxon>Tripsacinae</taxon>
        <taxon>Zea</taxon>
    </lineage>
</organism>
<name>A0A1D6LXF6_MAIZE</name>
<evidence type="ECO:0000313" key="6">
    <source>
        <dbReference type="EMBL" id="AQK83856.1"/>
    </source>
</evidence>
<evidence type="ECO:0000256" key="4">
    <source>
        <dbReference type="ARBA" id="ARBA00022807"/>
    </source>
</evidence>
<keyword evidence="4" id="KW-0788">Thiol protease</keyword>
<dbReference type="InterPro" id="IPR038765">
    <property type="entry name" value="Papain-like_cys_pep_sf"/>
</dbReference>
<dbReference type="PANTHER" id="PTHR12606">
    <property type="entry name" value="SENTRIN/SUMO-SPECIFIC PROTEASE"/>
    <property type="match status" value="1"/>
</dbReference>
<sequence length="247" mass="27665">MPDILNNGDHIGPLLCHVDKVSSTPVRELNNVAAVSLTFLNKCPVVSAQLWVWGQDWGRSKMPNSQSGRQMQLAFQALAHSPRYATSSGPLCRTAHTGWLHQDIESDDEDLDDEVDDGAEGMVVTTGMKKYLASSSRVDDVEGDLALIDFIKEIPCEPRVEVVLIDDAFVERKSMECLFQPNAYLGDEVFIPINIRETHWYLVVINARNIEIQVFDSLGTSQDRKDLTYSVSMHKLITNSLLTYPNL</sequence>
<dbReference type="EMBL" id="CM000782">
    <property type="protein sequence ID" value="AQK83856.1"/>
    <property type="molecule type" value="Genomic_DNA"/>
</dbReference>
<dbReference type="Gene3D" id="3.30.310.130">
    <property type="entry name" value="Ubiquitin-related"/>
    <property type="match status" value="1"/>
</dbReference>
<dbReference type="Pfam" id="PF02902">
    <property type="entry name" value="Peptidase_C48"/>
    <property type="match status" value="1"/>
</dbReference>
<dbReference type="GO" id="GO:0008234">
    <property type="term" value="F:cysteine-type peptidase activity"/>
    <property type="evidence" value="ECO:0007669"/>
    <property type="project" value="UniProtKB-KW"/>
</dbReference>
<accession>A0A1D6LXF6</accession>
<keyword evidence="2" id="KW-0645">Protease</keyword>
<dbReference type="SUPFAM" id="SSF54001">
    <property type="entry name" value="Cysteine proteinases"/>
    <property type="match status" value="1"/>
</dbReference>
<evidence type="ECO:0000256" key="3">
    <source>
        <dbReference type="ARBA" id="ARBA00022801"/>
    </source>
</evidence>
<reference evidence="6" key="1">
    <citation type="submission" date="2015-12" db="EMBL/GenBank/DDBJ databases">
        <title>Update maize B73 reference genome by single molecule sequencing technologies.</title>
        <authorList>
            <consortium name="Maize Genome Sequencing Project"/>
            <person name="Ware D."/>
        </authorList>
    </citation>
    <scope>NUCLEOTIDE SEQUENCE</scope>
    <source>
        <tissue evidence="6">Seedling</tissue>
    </source>
</reference>
<evidence type="ECO:0000259" key="5">
    <source>
        <dbReference type="Pfam" id="PF02902"/>
    </source>
</evidence>
<keyword evidence="3" id="KW-0378">Hydrolase</keyword>
<dbReference type="PaxDb" id="4577-GRMZM2G348480_P01"/>
<dbReference type="GO" id="GO:0006508">
    <property type="term" value="P:proteolysis"/>
    <property type="evidence" value="ECO:0007669"/>
    <property type="project" value="UniProtKB-KW"/>
</dbReference>
<proteinExistence type="inferred from homology"/>
<evidence type="ECO:0000256" key="2">
    <source>
        <dbReference type="ARBA" id="ARBA00022670"/>
    </source>
</evidence>